<gene>
    <name evidence="1" type="ORF">LVIROSA_LOCUS8361</name>
</gene>
<organism evidence="1 2">
    <name type="scientific">Lactuca virosa</name>
    <dbReference type="NCBI Taxonomy" id="75947"/>
    <lineage>
        <taxon>Eukaryota</taxon>
        <taxon>Viridiplantae</taxon>
        <taxon>Streptophyta</taxon>
        <taxon>Embryophyta</taxon>
        <taxon>Tracheophyta</taxon>
        <taxon>Spermatophyta</taxon>
        <taxon>Magnoliopsida</taxon>
        <taxon>eudicotyledons</taxon>
        <taxon>Gunneridae</taxon>
        <taxon>Pentapetalae</taxon>
        <taxon>asterids</taxon>
        <taxon>campanulids</taxon>
        <taxon>Asterales</taxon>
        <taxon>Asteraceae</taxon>
        <taxon>Cichorioideae</taxon>
        <taxon>Cichorieae</taxon>
        <taxon>Lactucinae</taxon>
        <taxon>Lactuca</taxon>
    </lineage>
</organism>
<evidence type="ECO:0000313" key="1">
    <source>
        <dbReference type="EMBL" id="CAH1420932.1"/>
    </source>
</evidence>
<evidence type="ECO:0000313" key="2">
    <source>
        <dbReference type="Proteomes" id="UP001157418"/>
    </source>
</evidence>
<accession>A0AAU9M560</accession>
<dbReference type="AlphaFoldDB" id="A0AAU9M560"/>
<dbReference type="EMBL" id="CAKMRJ010001112">
    <property type="protein sequence ID" value="CAH1420932.1"/>
    <property type="molecule type" value="Genomic_DNA"/>
</dbReference>
<comment type="caution">
    <text evidence="1">The sequence shown here is derived from an EMBL/GenBank/DDBJ whole genome shotgun (WGS) entry which is preliminary data.</text>
</comment>
<protein>
    <submittedName>
        <fullName evidence="1">Uncharacterized protein</fullName>
    </submittedName>
</protein>
<name>A0AAU9M560_9ASTR</name>
<keyword evidence="2" id="KW-1185">Reference proteome</keyword>
<proteinExistence type="predicted"/>
<reference evidence="1 2" key="1">
    <citation type="submission" date="2022-01" db="EMBL/GenBank/DDBJ databases">
        <authorList>
            <person name="Xiong W."/>
            <person name="Schranz E."/>
        </authorList>
    </citation>
    <scope>NUCLEOTIDE SEQUENCE [LARGE SCALE GENOMIC DNA]</scope>
</reference>
<dbReference type="Proteomes" id="UP001157418">
    <property type="component" value="Unassembled WGS sequence"/>
</dbReference>
<sequence>MVKSTPSVWNEIFGFDLPIMRHLFWKSLAHPLCPVKLNVSNVPDDGHGAFYSVIVFHSEFNGLNILI</sequence>